<dbReference type="GO" id="GO:0006508">
    <property type="term" value="P:proteolysis"/>
    <property type="evidence" value="ECO:0007669"/>
    <property type="project" value="UniProtKB-KW"/>
</dbReference>
<dbReference type="GO" id="GO:0016579">
    <property type="term" value="P:protein deubiquitination"/>
    <property type="evidence" value="ECO:0007669"/>
    <property type="project" value="InterPro"/>
</dbReference>
<gene>
    <name evidence="10" type="ORF">CANTEDRAFT_127726</name>
</gene>
<dbReference type="EC" id="3.4.19.12" evidence="7"/>
<dbReference type="eggNOG" id="KOG1868">
    <property type="taxonomic scope" value="Eukaryota"/>
</dbReference>
<organism evidence="11">
    <name type="scientific">Candida tenuis (strain ATCC 10573 / BCRC 21748 / CBS 615 / JCM 9827 / NBRC 10315 / NRRL Y-1498 / VKM Y-70)</name>
    <name type="common">Yeast</name>
    <name type="synonym">Yamadazyma tenuis</name>
    <dbReference type="NCBI Taxonomy" id="590646"/>
    <lineage>
        <taxon>Eukaryota</taxon>
        <taxon>Fungi</taxon>
        <taxon>Dikarya</taxon>
        <taxon>Ascomycota</taxon>
        <taxon>Saccharomycotina</taxon>
        <taxon>Pichiomycetes</taxon>
        <taxon>Debaryomycetaceae</taxon>
        <taxon>Yamadazyma</taxon>
    </lineage>
</organism>
<evidence type="ECO:0000259" key="9">
    <source>
        <dbReference type="PROSITE" id="PS50235"/>
    </source>
</evidence>
<evidence type="ECO:0000313" key="10">
    <source>
        <dbReference type="EMBL" id="EGV60469.1"/>
    </source>
</evidence>
<dbReference type="InterPro" id="IPR050185">
    <property type="entry name" value="Ub_carboxyl-term_hydrolase"/>
</dbReference>
<keyword evidence="3 7" id="KW-0645">Protease</keyword>
<keyword evidence="6 7" id="KW-0788">Thiol protease</keyword>
<feature type="region of interest" description="Disordered" evidence="8">
    <location>
        <begin position="404"/>
        <end position="453"/>
    </location>
</feature>
<dbReference type="InterPro" id="IPR036873">
    <property type="entry name" value="Rhodanese-like_dom_sf"/>
</dbReference>
<feature type="compositionally biased region" description="Low complexity" evidence="8">
    <location>
        <begin position="423"/>
        <end position="433"/>
    </location>
</feature>
<dbReference type="Pfam" id="PF00443">
    <property type="entry name" value="UCH"/>
    <property type="match status" value="1"/>
</dbReference>
<dbReference type="InterPro" id="IPR018200">
    <property type="entry name" value="USP_CS"/>
</dbReference>
<comment type="catalytic activity">
    <reaction evidence="1 7">
        <text>Thiol-dependent hydrolysis of ester, thioester, amide, peptide and isopeptide bonds formed by the C-terminal Gly of ubiquitin (a 76-residue protein attached to proteins as an intracellular targeting signal).</text>
        <dbReference type="EC" id="3.4.19.12"/>
    </reaction>
</comment>
<dbReference type="OrthoDB" id="292964at2759"/>
<evidence type="ECO:0000256" key="6">
    <source>
        <dbReference type="ARBA" id="ARBA00022807"/>
    </source>
</evidence>
<dbReference type="Gene3D" id="3.40.250.10">
    <property type="entry name" value="Rhodanese-like domain"/>
    <property type="match status" value="1"/>
</dbReference>
<protein>
    <recommendedName>
        <fullName evidence="7">Ubiquitin carboxyl-terminal hydrolase</fullName>
        <ecNumber evidence="7">3.4.19.12</ecNumber>
    </recommendedName>
</protein>
<reference evidence="10 11" key="1">
    <citation type="journal article" date="2011" name="Proc. Natl. Acad. Sci. U.S.A.">
        <title>Comparative genomics of xylose-fermenting fungi for enhanced biofuel production.</title>
        <authorList>
            <person name="Wohlbach D.J."/>
            <person name="Kuo A."/>
            <person name="Sato T.K."/>
            <person name="Potts K.M."/>
            <person name="Salamov A.A."/>
            <person name="LaButti K.M."/>
            <person name="Sun H."/>
            <person name="Clum A."/>
            <person name="Pangilinan J.L."/>
            <person name="Lindquist E.A."/>
            <person name="Lucas S."/>
            <person name="Lapidus A."/>
            <person name="Jin M."/>
            <person name="Gunawan C."/>
            <person name="Balan V."/>
            <person name="Dale B.E."/>
            <person name="Jeffries T.W."/>
            <person name="Zinkel R."/>
            <person name="Barry K.W."/>
            <person name="Grigoriev I.V."/>
            <person name="Gasch A.P."/>
        </authorList>
    </citation>
    <scope>NUCLEOTIDE SEQUENCE [LARGE SCALE GENOMIC DNA]</scope>
    <source>
        <strain evidence="11">ATCC 10573 / BCRC 21748 / CBS 615 / JCM 9827 / NBRC 10315 / NRRL Y-1498 / VKM Y-70</strain>
    </source>
</reference>
<evidence type="ECO:0000256" key="8">
    <source>
        <dbReference type="SAM" id="MobiDB-lite"/>
    </source>
</evidence>
<evidence type="ECO:0000256" key="5">
    <source>
        <dbReference type="ARBA" id="ARBA00022801"/>
    </source>
</evidence>
<keyword evidence="4 7" id="KW-0833">Ubl conjugation pathway</keyword>
<dbReference type="Gene3D" id="3.90.70.10">
    <property type="entry name" value="Cysteine proteinases"/>
    <property type="match status" value="1"/>
</dbReference>
<proteinExistence type="inferred from homology"/>
<dbReference type="GO" id="GO:0004843">
    <property type="term" value="F:cysteine-type deubiquitinase activity"/>
    <property type="evidence" value="ECO:0007669"/>
    <property type="project" value="UniProtKB-UniRule"/>
</dbReference>
<feature type="domain" description="USP" evidence="9">
    <location>
        <begin position="461"/>
        <end position="859"/>
    </location>
</feature>
<sequence length="859" mass="97176">MIKEDVGFLPISKLEAIADSLSTELLKSSKKPATHVNYQIELLEVFNYEIKRHDKIGYCDFELAYVCYSVTLRLLKECKKHESKEIQDFIKIIDSTVSKKKGKSEMVESHISQHPITVSKGTYSNVLDADPLLSRFNKLSATQEDLSLPSTTSESLETYKYTETISAPQLRKLLEDYKSNVSVLLIDFRTKKEYDYNHINYPHTVNIEPAIVNGLLGPGNQNEADKVTDQDLEERLRMLLPKEQYQIFSNRHKYDLIVLYNLRFGVAEKLINRFDALVSSLINESNNGNPCKSPFLKLVELLTYRNKYISSKLKRAPCYLSGGVRNSYMTTNASTKSSESLSSAKNGSPYLKNFGDYLGTAKSTGSTPISNSFAGKHSSDPSKIGYYAQSAPLKPDTSNFGATSNGIHTYNIPPPQQIPARKSSLSKTSSFSSDGYNTSSPAPPEKKTSVSPTKFLEQYTTGLTNLGNSCYMNCIIQCLGATPQLTKFFFPTLPSSSSSASTVQSYRQHININNKLGTKGILTTSFVTLLVDMFGNAGGNLSPSQFKKVIGSLSPGGQFANFDQQDCIEFLDFVLDSLHEDLNQMVISNPKEKQAIQELTPEQERTREYLPVRLASTIEWERYLKLNFSVIVDYFQGQYLSQLRCLECGTTSTTYNAFQILSLPIPERLNKGKDLTLDDCLQEFVQLELLDDENKWHCPNCKKFTRSTKKISITRLPQVLIIHFKRFKLSPTGYFSKMDDFIKYPVNDVLDLTSYWPHPGTVVNPNLSSSDVMAKDKEVQILATLPTRNQVPPFRYKLYGVANHYGNLTTGHYTAYVHKESDKKKTREWCYFDDSKVSFNQKQNQVLNKNAYCLFYQRI</sequence>
<evidence type="ECO:0000313" key="11">
    <source>
        <dbReference type="Proteomes" id="UP000000707"/>
    </source>
</evidence>
<keyword evidence="11" id="KW-1185">Reference proteome</keyword>
<evidence type="ECO:0000256" key="3">
    <source>
        <dbReference type="ARBA" id="ARBA00022670"/>
    </source>
</evidence>
<evidence type="ECO:0000256" key="7">
    <source>
        <dbReference type="RuleBase" id="RU366025"/>
    </source>
</evidence>
<evidence type="ECO:0000256" key="1">
    <source>
        <dbReference type="ARBA" id="ARBA00000707"/>
    </source>
</evidence>
<dbReference type="InterPro" id="IPR001394">
    <property type="entry name" value="Peptidase_C19_UCH"/>
</dbReference>
<dbReference type="AlphaFoldDB" id="G3BE66"/>
<dbReference type="InterPro" id="IPR028889">
    <property type="entry name" value="USP"/>
</dbReference>
<dbReference type="HOGENOM" id="CLU_005922_1_0_1"/>
<dbReference type="SUPFAM" id="SSF52821">
    <property type="entry name" value="Rhodanese/Cell cycle control phosphatase"/>
    <property type="match status" value="1"/>
</dbReference>
<dbReference type="InterPro" id="IPR038765">
    <property type="entry name" value="Papain-like_cys_pep_sf"/>
</dbReference>
<dbReference type="EMBL" id="GL996528">
    <property type="protein sequence ID" value="EGV60469.1"/>
    <property type="molecule type" value="Genomic_DNA"/>
</dbReference>
<dbReference type="SUPFAM" id="SSF54001">
    <property type="entry name" value="Cysteine proteinases"/>
    <property type="match status" value="1"/>
</dbReference>
<accession>G3BE66</accession>
<name>G3BE66_CANTC</name>
<evidence type="ECO:0000256" key="2">
    <source>
        <dbReference type="ARBA" id="ARBA00009085"/>
    </source>
</evidence>
<comment type="similarity">
    <text evidence="2 7">Belongs to the peptidase C19 family.</text>
</comment>
<dbReference type="PANTHER" id="PTHR21646">
    <property type="entry name" value="UBIQUITIN CARBOXYL-TERMINAL HYDROLASE"/>
    <property type="match status" value="1"/>
</dbReference>
<dbReference type="PROSITE" id="PS50235">
    <property type="entry name" value="USP_3"/>
    <property type="match status" value="1"/>
</dbReference>
<dbReference type="STRING" id="590646.G3BE66"/>
<dbReference type="PANTHER" id="PTHR21646:SF95">
    <property type="entry name" value="UBIQUITIN CARBOXYL-TERMINAL HYDROLASE 4-RELATED"/>
    <property type="match status" value="1"/>
</dbReference>
<dbReference type="Proteomes" id="UP000000707">
    <property type="component" value="Unassembled WGS sequence"/>
</dbReference>
<dbReference type="PROSITE" id="PS00972">
    <property type="entry name" value="USP_1"/>
    <property type="match status" value="1"/>
</dbReference>
<keyword evidence="5 7" id="KW-0378">Hydrolase</keyword>
<dbReference type="PROSITE" id="PS00973">
    <property type="entry name" value="USP_2"/>
    <property type="match status" value="1"/>
</dbReference>
<evidence type="ECO:0000256" key="4">
    <source>
        <dbReference type="ARBA" id="ARBA00022786"/>
    </source>
</evidence>
<dbReference type="CDD" id="cd02674">
    <property type="entry name" value="Peptidase_C19R"/>
    <property type="match status" value="1"/>
</dbReference>